<dbReference type="EMBL" id="FOYI01000002">
    <property type="protein sequence ID" value="SFR01619.1"/>
    <property type="molecule type" value="Genomic_DNA"/>
</dbReference>
<dbReference type="Gene3D" id="3.10.450.710">
    <property type="entry name" value="Tgt2/MlaC"/>
    <property type="match status" value="1"/>
</dbReference>
<feature type="chain" id="PRO_5011619142" evidence="1">
    <location>
        <begin position="21"/>
        <end position="197"/>
    </location>
</feature>
<protein>
    <submittedName>
        <fullName evidence="2">Phospholipid transport system substrate-binding protein</fullName>
    </submittedName>
</protein>
<feature type="signal peptide" evidence="1">
    <location>
        <begin position="1"/>
        <end position="20"/>
    </location>
</feature>
<keyword evidence="1" id="KW-0732">Signal</keyword>
<name>A0A1I6D848_9RHOB</name>
<sequence length="197" mass="21353">MLTRRQWLAALAAAPALTLARPLAALTEASGRALIDRVVAEINTVIASGASEAGMFDAFETIFRRYADTSYVAAYAMGADGRSASDAQKRAFTDAYVGYLARKYGRRFREFIGGRLEVRDVVPATNAVEVRTTAYLKGQAPFEVSFLVSDRTGSDLFFNMFVEGINMGLTERAEIGAMIDARGGDIDAMIRDLRSAG</sequence>
<dbReference type="PANTHER" id="PTHR36573">
    <property type="entry name" value="INTERMEMBRANE PHOSPHOLIPID TRANSPORT SYSTEM BINDING PROTEIN MLAC"/>
    <property type="match status" value="1"/>
</dbReference>
<dbReference type="STRING" id="871652.SAMN04515673_102391"/>
<dbReference type="InterPro" id="IPR042245">
    <property type="entry name" value="Tgt2/MlaC_sf"/>
</dbReference>
<proteinExistence type="predicted"/>
<reference evidence="2 3" key="1">
    <citation type="submission" date="2016-10" db="EMBL/GenBank/DDBJ databases">
        <authorList>
            <person name="de Groot N.N."/>
        </authorList>
    </citation>
    <scope>NUCLEOTIDE SEQUENCE [LARGE SCALE GENOMIC DNA]</scope>
    <source>
        <strain evidence="3">KMM 9023,NRIC 0796,JCM 17311,KCTC 23692</strain>
    </source>
</reference>
<dbReference type="Pfam" id="PF05494">
    <property type="entry name" value="MlaC"/>
    <property type="match status" value="1"/>
</dbReference>
<dbReference type="InterPro" id="IPR008869">
    <property type="entry name" value="MlaC/ttg2D"/>
</dbReference>
<gene>
    <name evidence="2" type="ORF">SAMN04515673_102391</name>
</gene>
<dbReference type="PANTHER" id="PTHR36573:SF1">
    <property type="entry name" value="INTERMEMBRANE PHOSPHOLIPID TRANSPORT SYSTEM BINDING PROTEIN MLAC"/>
    <property type="match status" value="1"/>
</dbReference>
<dbReference type="Proteomes" id="UP000199302">
    <property type="component" value="Unassembled WGS sequence"/>
</dbReference>
<organism evidence="2 3">
    <name type="scientific">Poseidonocella sedimentorum</name>
    <dbReference type="NCBI Taxonomy" id="871652"/>
    <lineage>
        <taxon>Bacteria</taxon>
        <taxon>Pseudomonadati</taxon>
        <taxon>Pseudomonadota</taxon>
        <taxon>Alphaproteobacteria</taxon>
        <taxon>Rhodobacterales</taxon>
        <taxon>Roseobacteraceae</taxon>
        <taxon>Poseidonocella</taxon>
    </lineage>
</organism>
<dbReference type="AlphaFoldDB" id="A0A1I6D848"/>
<accession>A0A1I6D848</accession>
<evidence type="ECO:0000256" key="1">
    <source>
        <dbReference type="SAM" id="SignalP"/>
    </source>
</evidence>
<evidence type="ECO:0000313" key="2">
    <source>
        <dbReference type="EMBL" id="SFR01619.1"/>
    </source>
</evidence>
<keyword evidence="3" id="KW-1185">Reference proteome</keyword>
<evidence type="ECO:0000313" key="3">
    <source>
        <dbReference type="Proteomes" id="UP000199302"/>
    </source>
</evidence>